<evidence type="ECO:0000259" key="1">
    <source>
        <dbReference type="Pfam" id="PF07727"/>
    </source>
</evidence>
<reference evidence="2" key="2">
    <citation type="journal article" date="2024" name="Plant">
        <title>Genomic evolution and insights into agronomic trait innovations of Sesamum species.</title>
        <authorList>
            <person name="Miao H."/>
            <person name="Wang L."/>
            <person name="Qu L."/>
            <person name="Liu H."/>
            <person name="Sun Y."/>
            <person name="Le M."/>
            <person name="Wang Q."/>
            <person name="Wei S."/>
            <person name="Zheng Y."/>
            <person name="Lin W."/>
            <person name="Duan Y."/>
            <person name="Cao H."/>
            <person name="Xiong S."/>
            <person name="Wang X."/>
            <person name="Wei L."/>
            <person name="Li C."/>
            <person name="Ma Q."/>
            <person name="Ju M."/>
            <person name="Zhao R."/>
            <person name="Li G."/>
            <person name="Mu C."/>
            <person name="Tian Q."/>
            <person name="Mei H."/>
            <person name="Zhang T."/>
            <person name="Gao T."/>
            <person name="Zhang H."/>
        </authorList>
    </citation>
    <scope>NUCLEOTIDE SEQUENCE</scope>
    <source>
        <strain evidence="2">KEN8</strain>
    </source>
</reference>
<feature type="domain" description="Reverse transcriptase Ty1/copia-type" evidence="1">
    <location>
        <begin position="175"/>
        <end position="248"/>
    </location>
</feature>
<dbReference type="Pfam" id="PF07727">
    <property type="entry name" value="RVT_2"/>
    <property type="match status" value="1"/>
</dbReference>
<name>A0AAW2NH70_9LAMI</name>
<comment type="caution">
    <text evidence="2">The sequence shown here is derived from an EMBL/GenBank/DDBJ whole genome shotgun (WGS) entry which is preliminary data.</text>
</comment>
<dbReference type="AlphaFoldDB" id="A0AAW2NH70"/>
<evidence type="ECO:0000313" key="2">
    <source>
        <dbReference type="EMBL" id="KAL0342528.1"/>
    </source>
</evidence>
<protein>
    <submittedName>
        <fullName evidence="2">Retrovirus-related Pol polyprotein from transposon RE1</fullName>
    </submittedName>
</protein>
<proteinExistence type="predicted"/>
<organism evidence="2">
    <name type="scientific">Sesamum calycinum</name>
    <dbReference type="NCBI Taxonomy" id="2727403"/>
    <lineage>
        <taxon>Eukaryota</taxon>
        <taxon>Viridiplantae</taxon>
        <taxon>Streptophyta</taxon>
        <taxon>Embryophyta</taxon>
        <taxon>Tracheophyta</taxon>
        <taxon>Spermatophyta</taxon>
        <taxon>Magnoliopsida</taxon>
        <taxon>eudicotyledons</taxon>
        <taxon>Gunneridae</taxon>
        <taxon>Pentapetalae</taxon>
        <taxon>asterids</taxon>
        <taxon>lamiids</taxon>
        <taxon>Lamiales</taxon>
        <taxon>Pedaliaceae</taxon>
        <taxon>Sesamum</taxon>
    </lineage>
</organism>
<dbReference type="EMBL" id="JACGWM010000011">
    <property type="protein sequence ID" value="KAL0342528.1"/>
    <property type="molecule type" value="Genomic_DNA"/>
</dbReference>
<gene>
    <name evidence="2" type="ORF">Scaly_1915400</name>
</gene>
<accession>A0AAW2NH70</accession>
<sequence length="250" mass="28494">MDAWGPYKTLSLYGCHYFISIFDDFIRGTWTFLLKHKLQKRGYHENNFPLQSSPTGKEFVSLLLPTADCESLPDPPLVPTLYICSYSSHTKFTNSSPSPLIAAPNIPRRTITKLTWLNDYICSCANTSTSYVPDSYNVAHLSLWHKYLLCEPKTYLQASKDVKWIAVMEEELDKNDTWELTSLLPSKQTIGSKWVLKLKFNHDGSIARYKARLVAKDYNQIEGVDYFDSFLPVAKCVIVRVFLAVAASKS</sequence>
<reference evidence="2" key="1">
    <citation type="submission" date="2020-06" db="EMBL/GenBank/DDBJ databases">
        <authorList>
            <person name="Li T."/>
            <person name="Hu X."/>
            <person name="Zhang T."/>
            <person name="Song X."/>
            <person name="Zhang H."/>
            <person name="Dai N."/>
            <person name="Sheng W."/>
            <person name="Hou X."/>
            <person name="Wei L."/>
        </authorList>
    </citation>
    <scope>NUCLEOTIDE SEQUENCE</scope>
    <source>
        <strain evidence="2">KEN8</strain>
        <tissue evidence="2">Leaf</tissue>
    </source>
</reference>
<dbReference type="InterPro" id="IPR013103">
    <property type="entry name" value="RVT_2"/>
</dbReference>